<organism evidence="1 2">
    <name type="scientific">Gymnopus androsaceus JB14</name>
    <dbReference type="NCBI Taxonomy" id="1447944"/>
    <lineage>
        <taxon>Eukaryota</taxon>
        <taxon>Fungi</taxon>
        <taxon>Dikarya</taxon>
        <taxon>Basidiomycota</taxon>
        <taxon>Agaricomycotina</taxon>
        <taxon>Agaricomycetes</taxon>
        <taxon>Agaricomycetidae</taxon>
        <taxon>Agaricales</taxon>
        <taxon>Marasmiineae</taxon>
        <taxon>Omphalotaceae</taxon>
        <taxon>Gymnopus</taxon>
    </lineage>
</organism>
<dbReference type="AlphaFoldDB" id="A0A6A4HA45"/>
<evidence type="ECO:0000313" key="1">
    <source>
        <dbReference type="EMBL" id="KAE9394620.1"/>
    </source>
</evidence>
<protein>
    <submittedName>
        <fullName evidence="1">Uncharacterized protein</fullName>
    </submittedName>
</protein>
<dbReference type="EMBL" id="ML769546">
    <property type="protein sequence ID" value="KAE9394620.1"/>
    <property type="molecule type" value="Genomic_DNA"/>
</dbReference>
<gene>
    <name evidence="1" type="ORF">BT96DRAFT_1047138</name>
</gene>
<name>A0A6A4HA45_9AGAR</name>
<reference evidence="1" key="1">
    <citation type="journal article" date="2019" name="Environ. Microbiol.">
        <title>Fungal ecological strategies reflected in gene transcription - a case study of two litter decomposers.</title>
        <authorList>
            <person name="Barbi F."/>
            <person name="Kohler A."/>
            <person name="Barry K."/>
            <person name="Baskaran P."/>
            <person name="Daum C."/>
            <person name="Fauchery L."/>
            <person name="Ihrmark K."/>
            <person name="Kuo A."/>
            <person name="LaButti K."/>
            <person name="Lipzen A."/>
            <person name="Morin E."/>
            <person name="Grigoriev I.V."/>
            <person name="Henrissat B."/>
            <person name="Lindahl B."/>
            <person name="Martin F."/>
        </authorList>
    </citation>
    <scope>NUCLEOTIDE SEQUENCE</scope>
    <source>
        <strain evidence="1">JB14</strain>
    </source>
</reference>
<evidence type="ECO:0000313" key="2">
    <source>
        <dbReference type="Proteomes" id="UP000799118"/>
    </source>
</evidence>
<dbReference type="Proteomes" id="UP000799118">
    <property type="component" value="Unassembled WGS sequence"/>
</dbReference>
<proteinExistence type="predicted"/>
<keyword evidence="2" id="KW-1185">Reference proteome</keyword>
<accession>A0A6A4HA45</accession>
<sequence>MSQWLLRKRYSLEREQVSALIQESCTAIDSQGEEATEVKAEVEAMMEEALEVGAGAMASATLTEVGEEESAEELKTETELLLMPLLLPLELPQAQAMFTEIMKSSITEIPVGNKGAYRGSKERDVHLHQEWCSGIMIAQELNEGKSVR</sequence>